<feature type="compositionally biased region" description="Polar residues" evidence="7">
    <location>
        <begin position="219"/>
        <end position="238"/>
    </location>
</feature>
<reference evidence="9" key="1">
    <citation type="submission" date="2014-08" db="EMBL/GenBank/DDBJ databases">
        <authorList>
            <person name="Sharma Rahul"/>
            <person name="Thines Marco"/>
        </authorList>
    </citation>
    <scope>NUCLEOTIDE SEQUENCE</scope>
</reference>
<dbReference type="GO" id="GO:0000977">
    <property type="term" value="F:RNA polymerase II transcription regulatory region sequence-specific DNA binding"/>
    <property type="evidence" value="ECO:0007669"/>
    <property type="project" value="TreeGrafter"/>
</dbReference>
<evidence type="ECO:0000256" key="2">
    <source>
        <dbReference type="ARBA" id="ARBA00023125"/>
    </source>
</evidence>
<proteinExistence type="predicted"/>
<evidence type="ECO:0000256" key="5">
    <source>
        <dbReference type="PROSITE-ProRule" id="PRU00108"/>
    </source>
</evidence>
<dbReference type="InterPro" id="IPR009057">
    <property type="entry name" value="Homeodomain-like_sf"/>
</dbReference>
<evidence type="ECO:0000256" key="7">
    <source>
        <dbReference type="SAM" id="MobiDB-lite"/>
    </source>
</evidence>
<dbReference type="InterPro" id="IPR050453">
    <property type="entry name" value="LIM_Homeobox_TF"/>
</dbReference>
<feature type="domain" description="Homeobox" evidence="8">
    <location>
        <begin position="1"/>
        <end position="53"/>
    </location>
</feature>
<dbReference type="AlphaFoldDB" id="A0A0F7SR18"/>
<sequence length="439" mass="48126">MLTPEQYTALSALWAETQFPTTHQRVELAERISMRPRTVQVWFQNQRQKTKRQSVLQAGSASNSAHHISTNNEQTFSTHMTHSSQSPIYGTYSYHHSIVAPAAHHHSTSTPSSHPFSSTSVYNPSGHKFSAPAEPALPTPLPPVKTSVTAPPITIDIIVHPTDRKPPYFPPTSIVSEPGHRTWDLENRPSHPFDKQVQWGSPSRKPSWPVEHPIHHPLPSSSFPFGDSSTAHRSQSTHPHPPWGPPSPVRRQSLGHYHTYGSSVGDSLHSIRPLFSEPLRSHQSQSTRRQDPAFSSAPAPFPSIPKPYPTIPTSPVLTSTSTSGLIPDVPAFESSATTFSSTTTTTTMVLNANSINQSPTSRKLPSFREFLQSTVSSEADQPDPIQMSLAESGKHNPHSSSSSSASFAPPIPVSSQMYPFSSLERSFGSRSEYNPRSSA</sequence>
<protein>
    <submittedName>
        <fullName evidence="9">Transcription factor, contains HOX domain</fullName>
    </submittedName>
</protein>
<dbReference type="InterPro" id="IPR001356">
    <property type="entry name" value="HD"/>
</dbReference>
<name>A0A0F7SR18_PHARH</name>
<evidence type="ECO:0000256" key="6">
    <source>
        <dbReference type="RuleBase" id="RU000682"/>
    </source>
</evidence>
<dbReference type="CDD" id="cd00086">
    <property type="entry name" value="homeodomain"/>
    <property type="match status" value="1"/>
</dbReference>
<comment type="subcellular location">
    <subcellularLocation>
        <location evidence="1 5 6">Nucleus</location>
    </subcellularLocation>
</comment>
<evidence type="ECO:0000256" key="4">
    <source>
        <dbReference type="ARBA" id="ARBA00023242"/>
    </source>
</evidence>
<dbReference type="PANTHER" id="PTHR24208:SF166">
    <property type="entry name" value="LIM HOMEOBOX TRANSCRIPTION FACTOR 1 ALPHA, ISOFORM B"/>
    <property type="match status" value="1"/>
</dbReference>
<dbReference type="PROSITE" id="PS00027">
    <property type="entry name" value="HOMEOBOX_1"/>
    <property type="match status" value="1"/>
</dbReference>
<dbReference type="Gene3D" id="1.10.10.60">
    <property type="entry name" value="Homeodomain-like"/>
    <property type="match status" value="1"/>
</dbReference>
<feature type="region of interest" description="Disordered" evidence="7">
    <location>
        <begin position="374"/>
        <end position="410"/>
    </location>
</feature>
<dbReference type="SMART" id="SM00389">
    <property type="entry name" value="HOX"/>
    <property type="match status" value="1"/>
</dbReference>
<evidence type="ECO:0000313" key="9">
    <source>
        <dbReference type="EMBL" id="CED83841.1"/>
    </source>
</evidence>
<dbReference type="GO" id="GO:0005634">
    <property type="term" value="C:nucleus"/>
    <property type="evidence" value="ECO:0007669"/>
    <property type="project" value="UniProtKB-SubCell"/>
</dbReference>
<dbReference type="PANTHER" id="PTHR24208">
    <property type="entry name" value="LIM/HOMEOBOX PROTEIN LHX"/>
    <property type="match status" value="1"/>
</dbReference>
<dbReference type="Pfam" id="PF00046">
    <property type="entry name" value="Homeodomain"/>
    <property type="match status" value="1"/>
</dbReference>
<evidence type="ECO:0000256" key="1">
    <source>
        <dbReference type="ARBA" id="ARBA00004123"/>
    </source>
</evidence>
<evidence type="ECO:0000259" key="8">
    <source>
        <dbReference type="PROSITE" id="PS50071"/>
    </source>
</evidence>
<feature type="DNA-binding region" description="Homeobox" evidence="5">
    <location>
        <begin position="3"/>
        <end position="54"/>
    </location>
</feature>
<feature type="compositionally biased region" description="Low complexity" evidence="7">
    <location>
        <begin position="398"/>
        <end position="408"/>
    </location>
</feature>
<dbReference type="PROSITE" id="PS50071">
    <property type="entry name" value="HOMEOBOX_2"/>
    <property type="match status" value="1"/>
</dbReference>
<feature type="compositionally biased region" description="Pro residues" evidence="7">
    <location>
        <begin position="299"/>
        <end position="312"/>
    </location>
</feature>
<feature type="region of interest" description="Disordered" evidence="7">
    <location>
        <begin position="278"/>
        <end position="321"/>
    </location>
</feature>
<feature type="region of interest" description="Disordered" evidence="7">
    <location>
        <begin position="45"/>
        <end position="69"/>
    </location>
</feature>
<organism evidence="9">
    <name type="scientific">Phaffia rhodozyma</name>
    <name type="common">Yeast</name>
    <name type="synonym">Xanthophyllomyces dendrorhous</name>
    <dbReference type="NCBI Taxonomy" id="264483"/>
    <lineage>
        <taxon>Eukaryota</taxon>
        <taxon>Fungi</taxon>
        <taxon>Dikarya</taxon>
        <taxon>Basidiomycota</taxon>
        <taxon>Agaricomycotina</taxon>
        <taxon>Tremellomycetes</taxon>
        <taxon>Cystofilobasidiales</taxon>
        <taxon>Mrakiaceae</taxon>
        <taxon>Phaffia</taxon>
    </lineage>
</organism>
<dbReference type="SUPFAM" id="SSF46689">
    <property type="entry name" value="Homeodomain-like"/>
    <property type="match status" value="1"/>
</dbReference>
<keyword evidence="4 5" id="KW-0539">Nucleus</keyword>
<keyword evidence="2 5" id="KW-0238">DNA-binding</keyword>
<keyword evidence="3 5" id="KW-0371">Homeobox</keyword>
<evidence type="ECO:0000256" key="3">
    <source>
        <dbReference type="ARBA" id="ARBA00023155"/>
    </source>
</evidence>
<dbReference type="InterPro" id="IPR017970">
    <property type="entry name" value="Homeobox_CS"/>
</dbReference>
<feature type="region of interest" description="Disordered" evidence="7">
    <location>
        <begin position="179"/>
        <end position="265"/>
    </location>
</feature>
<accession>A0A0F7SR18</accession>
<dbReference type="EMBL" id="LN483157">
    <property type="protein sequence ID" value="CED83841.1"/>
    <property type="molecule type" value="Genomic_DNA"/>
</dbReference>
<feature type="compositionally biased region" description="Pro residues" evidence="7">
    <location>
        <begin position="239"/>
        <end position="248"/>
    </location>
</feature>
<dbReference type="GO" id="GO:0000981">
    <property type="term" value="F:DNA-binding transcription factor activity, RNA polymerase II-specific"/>
    <property type="evidence" value="ECO:0007669"/>
    <property type="project" value="InterPro"/>
</dbReference>
<feature type="compositionally biased region" description="Basic and acidic residues" evidence="7">
    <location>
        <begin position="179"/>
        <end position="194"/>
    </location>
</feature>